<dbReference type="InterPro" id="IPR035930">
    <property type="entry name" value="FomD-like_sf"/>
</dbReference>
<dbReference type="SUPFAM" id="SSF159234">
    <property type="entry name" value="FomD-like"/>
    <property type="match status" value="1"/>
</dbReference>
<sequence length="197" mass="22609">MSSDGEPQKTLAIWWRYGKEHSEDDGFRVNPPAVVEQHLDAKAAHFRATAPATWRWWGEGNLIVERPDPDGYGYGADTRIYYLVDRGLTIVENIHLPAPWTPWSWYIHLADIFYDARRQCWISKDLFCDVILTPDGRRYHVNDLGDVGHALYLGLLSAEQATHILRRTDALLEAIVLGHFPFPEIAEAQALCRRLGW</sequence>
<organism evidence="2">
    <name type="scientific">uncultured bacterium A1Q1_fos_1246</name>
    <dbReference type="NCBI Taxonomy" id="1256545"/>
    <lineage>
        <taxon>Bacteria</taxon>
        <taxon>environmental samples</taxon>
    </lineage>
</organism>
<reference evidence="2" key="1">
    <citation type="submission" date="2012-09" db="EMBL/GenBank/DDBJ databases">
        <title>Metagenomic Characterization of a Microbial Community in Wastewater Detects High Levels of Antibiotic Resistance.</title>
        <authorList>
            <person name="Abrams M."/>
            <person name="Caldwell A."/>
            <person name="Vandaei E."/>
            <person name="Lee W."/>
            <person name="Perrott J."/>
            <person name="Khan S.Y."/>
            <person name="Ta J."/>
            <person name="Romero D."/>
            <person name="Nguyen V."/>
            <person name="Pourmand N."/>
            <person name="Ouverney C.C."/>
        </authorList>
    </citation>
    <scope>NUCLEOTIDE SEQUENCE</scope>
</reference>
<name>L7VZB5_9BACT</name>
<proteinExistence type="predicted"/>
<dbReference type="Pfam" id="PF04167">
    <property type="entry name" value="DUF402"/>
    <property type="match status" value="1"/>
</dbReference>
<dbReference type="EMBL" id="JX649913">
    <property type="protein sequence ID" value="AGC72846.1"/>
    <property type="molecule type" value="Genomic_DNA"/>
</dbReference>
<dbReference type="AlphaFoldDB" id="L7VZB5"/>
<feature type="domain" description="DUF402" evidence="1">
    <location>
        <begin position="78"/>
        <end position="175"/>
    </location>
</feature>
<protein>
    <recommendedName>
        <fullName evidence="1">DUF402 domain-containing protein</fullName>
    </recommendedName>
</protein>
<dbReference type="InterPro" id="IPR007295">
    <property type="entry name" value="DUF402"/>
</dbReference>
<evidence type="ECO:0000313" key="2">
    <source>
        <dbReference type="EMBL" id="AGC72846.1"/>
    </source>
</evidence>
<evidence type="ECO:0000259" key="1">
    <source>
        <dbReference type="Pfam" id="PF04167"/>
    </source>
</evidence>
<accession>L7VZB5</accession>
<dbReference type="Gene3D" id="2.40.380.10">
    <property type="entry name" value="FomD-like"/>
    <property type="match status" value="1"/>
</dbReference>